<organism evidence="1 2">
    <name type="scientific">Tunturiibacter empetritectus</name>
    <dbReference type="NCBI Taxonomy" id="3069691"/>
    <lineage>
        <taxon>Bacteria</taxon>
        <taxon>Pseudomonadati</taxon>
        <taxon>Acidobacteriota</taxon>
        <taxon>Terriglobia</taxon>
        <taxon>Terriglobales</taxon>
        <taxon>Acidobacteriaceae</taxon>
        <taxon>Tunturiibacter</taxon>
    </lineage>
</organism>
<gene>
    <name evidence="1" type="ORF">HDF09_002069</name>
</gene>
<dbReference type="EMBL" id="JACHDY010000002">
    <property type="protein sequence ID" value="MBB5317400.1"/>
    <property type="molecule type" value="Genomic_DNA"/>
</dbReference>
<protein>
    <submittedName>
        <fullName evidence="1">Uncharacterized protein</fullName>
    </submittedName>
</protein>
<proteinExistence type="predicted"/>
<dbReference type="AlphaFoldDB" id="A0A7W8IJA2"/>
<keyword evidence="2" id="KW-1185">Reference proteome</keyword>
<name>A0A7W8IJA2_9BACT</name>
<reference evidence="1" key="1">
    <citation type="submission" date="2020-08" db="EMBL/GenBank/DDBJ databases">
        <title>Genomic Encyclopedia of Type Strains, Phase IV (KMG-V): Genome sequencing to study the core and pangenomes of soil and plant-associated prokaryotes.</title>
        <authorList>
            <person name="Whitman W."/>
        </authorList>
    </citation>
    <scope>NUCLEOTIDE SEQUENCE [LARGE SCALE GENOMIC DNA]</scope>
    <source>
        <strain evidence="1">M8UP27</strain>
    </source>
</reference>
<comment type="caution">
    <text evidence="1">The sequence shown here is derived from an EMBL/GenBank/DDBJ whole genome shotgun (WGS) entry which is preliminary data.</text>
</comment>
<accession>A0A7W8IJA2</accession>
<evidence type="ECO:0000313" key="1">
    <source>
        <dbReference type="EMBL" id="MBB5317400.1"/>
    </source>
</evidence>
<dbReference type="Proteomes" id="UP000568106">
    <property type="component" value="Unassembled WGS sequence"/>
</dbReference>
<sequence length="43" mass="5025">MTWYGAVFCSIRIGDNVRFEKPQMAGTHFQEGVDLNRLRTDTY</sequence>
<evidence type="ECO:0000313" key="2">
    <source>
        <dbReference type="Proteomes" id="UP000568106"/>
    </source>
</evidence>